<feature type="region of interest" description="Disordered" evidence="1">
    <location>
        <begin position="610"/>
        <end position="648"/>
    </location>
</feature>
<dbReference type="InterPro" id="IPR016181">
    <property type="entry name" value="Acyl_CoA_acyltransferase"/>
</dbReference>
<dbReference type="PANTHER" id="PTHR46535:SF1">
    <property type="entry name" value="NEDD4-BINDING PROTEIN 2"/>
    <property type="match status" value="1"/>
</dbReference>
<dbReference type="Gene3D" id="3.40.630.30">
    <property type="match status" value="1"/>
</dbReference>
<feature type="compositionally biased region" description="Basic residues" evidence="1">
    <location>
        <begin position="628"/>
        <end position="644"/>
    </location>
</feature>
<dbReference type="InterPro" id="IPR013899">
    <property type="entry name" value="DUF1771"/>
</dbReference>
<feature type="compositionally biased region" description="Basic residues" evidence="1">
    <location>
        <begin position="179"/>
        <end position="197"/>
    </location>
</feature>
<feature type="compositionally biased region" description="Polar residues" evidence="1">
    <location>
        <begin position="356"/>
        <end position="367"/>
    </location>
</feature>
<dbReference type="Gene3D" id="3.30.1370.110">
    <property type="match status" value="1"/>
</dbReference>
<dbReference type="InterPro" id="IPR052772">
    <property type="entry name" value="Endo/PolyKinase_Domain-Protein"/>
</dbReference>
<evidence type="ECO:0000259" key="2">
    <source>
        <dbReference type="PROSITE" id="PS51186"/>
    </source>
</evidence>
<protein>
    <recommendedName>
        <fullName evidence="2">N-acetyltransferase domain-containing protein</fullName>
    </recommendedName>
</protein>
<reference evidence="3" key="1">
    <citation type="submission" date="2022-08" db="EMBL/GenBank/DDBJ databases">
        <title>A Global Phylogenomic Analysis of the Shiitake Genus Lentinula.</title>
        <authorList>
            <consortium name="DOE Joint Genome Institute"/>
            <person name="Sierra-Patev S."/>
            <person name="Min B."/>
            <person name="Naranjo-Ortiz M."/>
            <person name="Looney B."/>
            <person name="Konkel Z."/>
            <person name="Slot J.C."/>
            <person name="Sakamoto Y."/>
            <person name="Steenwyk J.L."/>
            <person name="Rokas A."/>
            <person name="Carro J."/>
            <person name="Camarero S."/>
            <person name="Ferreira P."/>
            <person name="Molpeceres G."/>
            <person name="Ruiz-Duenas F.J."/>
            <person name="Serrano A."/>
            <person name="Henrissat B."/>
            <person name="Drula E."/>
            <person name="Hughes K.W."/>
            <person name="Mata J.L."/>
            <person name="Ishikawa N.K."/>
            <person name="Vargas-Isla R."/>
            <person name="Ushijima S."/>
            <person name="Smith C.A."/>
            <person name="Ahrendt S."/>
            <person name="Andreopoulos W."/>
            <person name="He G."/>
            <person name="Labutti K."/>
            <person name="Lipzen A."/>
            <person name="Ng V."/>
            <person name="Riley R."/>
            <person name="Sandor L."/>
            <person name="Barry K."/>
            <person name="Martinez A.T."/>
            <person name="Xiao Y."/>
            <person name="Gibbons J.G."/>
            <person name="Terashima K."/>
            <person name="Grigoriev I.V."/>
            <person name="Hibbett D.S."/>
        </authorList>
    </citation>
    <scope>NUCLEOTIDE SEQUENCE</scope>
    <source>
        <strain evidence="3">RHP3577 ss4</strain>
    </source>
</reference>
<dbReference type="InterPro" id="IPR000182">
    <property type="entry name" value="GNAT_dom"/>
</dbReference>
<feature type="compositionally biased region" description="Polar residues" evidence="1">
    <location>
        <begin position="73"/>
        <end position="99"/>
    </location>
</feature>
<evidence type="ECO:0000313" key="3">
    <source>
        <dbReference type="EMBL" id="KAJ4486932.1"/>
    </source>
</evidence>
<sequence>MDLRANLFDELQSQFCPPLDSSLVAAFLLDLEPHLEPTEQQINTLRSTLSELASQADVLQFAEDFSNVGVTDDLSTPSFTHGDTSTSRSGSETSQQPFSTPLGFLQAAFPELQTQKLDRALLEAKMDDDVDLDMWDIVSRLLSEELIQEMEERGLDGLDDVDGYPAEIEASWETVGKKRSVNNERRKKKQGNSRHKIALVDIRQQHHSKSNDYTSPKHSQSFPAPDPWTQIYSLSTHLATLLAPHDASFFTSYFHSPKYSTPYIALVEALQEISKKRSTDVDLEPLIISLLDILLPIYEDLDPEQRSRLVSDIELSLNATQGHADEALDMVELLRDLDEDSSSGYLEMGIYHQPIASKSPSNDTRPSGTPLLPASPRKSQLPSGPPEIPSPPLLKYNATPTRSGNQASPYQWQVVPKRKTRRTSHPLAPFIPAYSRDVNGIKVRGSGNGFGKGGKGDVGELRKRIGDSVRKRDEMLREASRMWQKGNAKTRGGEVALYFADRARQFQELAKKDALEAARMMVESKRLSSQERDAIDLHGTTACEAIIIVSENLASSGCSSRRGTHSANNISVLKPALRKALVEDGWLVSTWDGGLISTYSPGTDDSVQALPMYSDDSNDSDDYVSTKATHKSRHRHRRRNKRRKTETGLESFVEDAVPVVSFESLLDQVENLTDNELVQLETSFEDVISDSLPDYHQARKDQLAKDTDRDDFGVLLRRLTRAEITSLIQNHSDQVSQLSVPEAIVLRKLKLERERRRASVRGTDISIAPDGVVEGLVELTATQLSTETVDALCGIRKTSYGSSFTSRLYGNHARTPGLIHVDWDTKTPWMNLMEDIREHYQLLHPNREPAEEARSAIMYTSLQPSHLDQVHDILVRSFWQGVNVSDSLDYSPEKCTIVASYHKIVVGVAIMSSPRETYITYLAVKHGWDNSNIATTMLYQLIMLNPGKDITLHVSANNSAMLLYNRFGFKSEEFIAGFYDAYLDPESRASKNAVRLRLRHH</sequence>
<dbReference type="SMART" id="SM01162">
    <property type="entry name" value="DUF1771"/>
    <property type="match status" value="1"/>
</dbReference>
<evidence type="ECO:0000256" key="1">
    <source>
        <dbReference type="SAM" id="MobiDB-lite"/>
    </source>
</evidence>
<dbReference type="InterPro" id="IPR036063">
    <property type="entry name" value="Smr_dom_sf"/>
</dbReference>
<dbReference type="Proteomes" id="UP001150217">
    <property type="component" value="Unassembled WGS sequence"/>
</dbReference>
<feature type="region of interest" description="Disordered" evidence="1">
    <location>
        <begin position="179"/>
        <end position="201"/>
    </location>
</feature>
<proteinExistence type="predicted"/>
<feature type="region of interest" description="Disordered" evidence="1">
    <location>
        <begin position="72"/>
        <end position="99"/>
    </location>
</feature>
<dbReference type="SUPFAM" id="SSF55729">
    <property type="entry name" value="Acyl-CoA N-acyltransferases (Nat)"/>
    <property type="match status" value="1"/>
</dbReference>
<dbReference type="EMBL" id="JANVFT010000048">
    <property type="protein sequence ID" value="KAJ4486932.1"/>
    <property type="molecule type" value="Genomic_DNA"/>
</dbReference>
<keyword evidence="4" id="KW-1185">Reference proteome</keyword>
<evidence type="ECO:0000313" key="4">
    <source>
        <dbReference type="Proteomes" id="UP001150217"/>
    </source>
</evidence>
<feature type="domain" description="N-acetyltransferase" evidence="2">
    <location>
        <begin position="857"/>
        <end position="1001"/>
    </location>
</feature>
<feature type="compositionally biased region" description="Polar residues" evidence="1">
    <location>
        <begin position="398"/>
        <end position="411"/>
    </location>
</feature>
<gene>
    <name evidence="3" type="ORF">C8R41DRAFT_868130</name>
</gene>
<dbReference type="PROSITE" id="PS51186">
    <property type="entry name" value="GNAT"/>
    <property type="match status" value="1"/>
</dbReference>
<dbReference type="PANTHER" id="PTHR46535">
    <property type="entry name" value="NEDD4-BINDING PROTEIN 2"/>
    <property type="match status" value="1"/>
</dbReference>
<dbReference type="SUPFAM" id="SSF160443">
    <property type="entry name" value="SMR domain-like"/>
    <property type="match status" value="1"/>
</dbReference>
<name>A0ABQ8VFT1_9AGAR</name>
<comment type="caution">
    <text evidence="3">The sequence shown here is derived from an EMBL/GenBank/DDBJ whole genome shotgun (WGS) entry which is preliminary data.</text>
</comment>
<feature type="region of interest" description="Disordered" evidence="1">
    <location>
        <begin position="355"/>
        <end position="423"/>
    </location>
</feature>
<feature type="compositionally biased region" description="Pro residues" evidence="1">
    <location>
        <begin position="383"/>
        <end position="392"/>
    </location>
</feature>
<accession>A0ABQ8VFT1</accession>
<organism evidence="3 4">
    <name type="scientific">Lentinula lateritia</name>
    <dbReference type="NCBI Taxonomy" id="40482"/>
    <lineage>
        <taxon>Eukaryota</taxon>
        <taxon>Fungi</taxon>
        <taxon>Dikarya</taxon>
        <taxon>Basidiomycota</taxon>
        <taxon>Agaricomycotina</taxon>
        <taxon>Agaricomycetes</taxon>
        <taxon>Agaricomycetidae</taxon>
        <taxon>Agaricales</taxon>
        <taxon>Marasmiineae</taxon>
        <taxon>Omphalotaceae</taxon>
        <taxon>Lentinula</taxon>
    </lineage>
</organism>